<reference evidence="1 2" key="1">
    <citation type="journal article" date="2019" name="Emerg. Microbes Infect.">
        <title>Comprehensive subspecies identification of 175 nontuberculous mycobacteria species based on 7547 genomic profiles.</title>
        <authorList>
            <person name="Matsumoto Y."/>
            <person name="Kinjo T."/>
            <person name="Motooka D."/>
            <person name="Nabeya D."/>
            <person name="Jung N."/>
            <person name="Uechi K."/>
            <person name="Horii T."/>
            <person name="Iida T."/>
            <person name="Fujita J."/>
            <person name="Nakamura S."/>
        </authorList>
    </citation>
    <scope>NUCLEOTIDE SEQUENCE [LARGE SCALE GENOMIC DNA]</scope>
    <source>
        <strain evidence="1 2">JCM 6367</strain>
    </source>
</reference>
<dbReference type="AlphaFoldDB" id="A0A7I7U8W1"/>
<name>A0A7I7U8W1_MYCPF</name>
<gene>
    <name evidence="1" type="ORF">MPRF_47410</name>
</gene>
<sequence length="259" mass="28803">MSAAGNLAAVEAGFLAAGLPAAVVTDLLDAYTEAKRRFHLDDLRPSAVEGGRFSEAAFRILQWQTTGAFTPLGATLTKVPTLVNQLENQTHAPDSVRFHIPRTLRAIYDIRNKRNIAHLADGIDPNRQDATFIIHSMDWVLAELVRLYHSVTADVAQTLIEDLVAKEIPAMQMFDGFPVFLKDMSQPDQVMTLLYWRGATGASRPELLDWMSAKSAKSNMSSTLTRLKQKHYLHDDGSLIRITIAGEQYVETKKLIEPT</sequence>
<dbReference type="Proteomes" id="UP000466554">
    <property type="component" value="Chromosome"/>
</dbReference>
<accession>A0A7I7U8W1</accession>
<dbReference type="EMBL" id="AP022598">
    <property type="protein sequence ID" value="BBY77842.1"/>
    <property type="molecule type" value="Genomic_DNA"/>
</dbReference>
<evidence type="ECO:0000313" key="1">
    <source>
        <dbReference type="EMBL" id="BBY77842.1"/>
    </source>
</evidence>
<organism evidence="1 2">
    <name type="scientific">Mycolicibacterium parafortuitum</name>
    <name type="common">Mycobacterium parafortuitum</name>
    <dbReference type="NCBI Taxonomy" id="39692"/>
    <lineage>
        <taxon>Bacteria</taxon>
        <taxon>Bacillati</taxon>
        <taxon>Actinomycetota</taxon>
        <taxon>Actinomycetes</taxon>
        <taxon>Mycobacteriales</taxon>
        <taxon>Mycobacteriaceae</taxon>
        <taxon>Mycolicibacterium</taxon>
    </lineage>
</organism>
<protein>
    <submittedName>
        <fullName evidence="1">Uncharacterized protein</fullName>
    </submittedName>
</protein>
<evidence type="ECO:0000313" key="2">
    <source>
        <dbReference type="Proteomes" id="UP000466554"/>
    </source>
</evidence>
<proteinExistence type="predicted"/>